<reference evidence="1 2" key="1">
    <citation type="journal article" date="2012" name="PLoS Pathog.">
        <title>Diverse lifestyles and strategies of plant pathogenesis encoded in the genomes of eighteen Dothideomycetes fungi.</title>
        <authorList>
            <person name="Ohm R.A."/>
            <person name="Feau N."/>
            <person name="Henrissat B."/>
            <person name="Schoch C.L."/>
            <person name="Horwitz B.A."/>
            <person name="Barry K.W."/>
            <person name="Condon B.J."/>
            <person name="Copeland A.C."/>
            <person name="Dhillon B."/>
            <person name="Glaser F."/>
            <person name="Hesse C.N."/>
            <person name="Kosti I."/>
            <person name="LaButti K."/>
            <person name="Lindquist E.A."/>
            <person name="Lucas S."/>
            <person name="Salamov A.A."/>
            <person name="Bradshaw R.E."/>
            <person name="Ciuffetti L."/>
            <person name="Hamelin R.C."/>
            <person name="Kema G.H.J."/>
            <person name="Lawrence C."/>
            <person name="Scott J.A."/>
            <person name="Spatafora J.W."/>
            <person name="Turgeon B.G."/>
            <person name="de Wit P.J.G.M."/>
            <person name="Zhong S."/>
            <person name="Goodwin S.B."/>
            <person name="Grigoriev I.V."/>
        </authorList>
    </citation>
    <scope>NUCLEOTIDE SEQUENCE [LARGE SCALE GENOMIC DNA]</scope>
    <source>
        <strain evidence="2">C5 / ATCC 48332 / race O</strain>
    </source>
</reference>
<sequence>MATEPLQHLGNRSAVLGIEIGVDFVKEVKGCGIAFLDGEDESEGAERLLATG</sequence>
<organism evidence="1 2">
    <name type="scientific">Cochliobolus heterostrophus (strain C5 / ATCC 48332 / race O)</name>
    <name type="common">Southern corn leaf blight fungus</name>
    <name type="synonym">Bipolaris maydis</name>
    <dbReference type="NCBI Taxonomy" id="701091"/>
    <lineage>
        <taxon>Eukaryota</taxon>
        <taxon>Fungi</taxon>
        <taxon>Dikarya</taxon>
        <taxon>Ascomycota</taxon>
        <taxon>Pezizomycotina</taxon>
        <taxon>Dothideomycetes</taxon>
        <taxon>Pleosporomycetidae</taxon>
        <taxon>Pleosporales</taxon>
        <taxon>Pleosporineae</taxon>
        <taxon>Pleosporaceae</taxon>
        <taxon>Bipolaris</taxon>
    </lineage>
</organism>
<protein>
    <submittedName>
        <fullName evidence="1">Uncharacterized protein</fullName>
    </submittedName>
</protein>
<dbReference type="EMBL" id="KB445569">
    <property type="protein sequence ID" value="EMD97119.1"/>
    <property type="molecule type" value="Genomic_DNA"/>
</dbReference>
<name>M2UF31_COCH5</name>
<gene>
    <name evidence="1" type="ORF">COCHEDRAFT_1018745</name>
</gene>
<evidence type="ECO:0000313" key="2">
    <source>
        <dbReference type="Proteomes" id="UP000016936"/>
    </source>
</evidence>
<keyword evidence="2" id="KW-1185">Reference proteome</keyword>
<evidence type="ECO:0000313" key="1">
    <source>
        <dbReference type="EMBL" id="EMD97119.1"/>
    </source>
</evidence>
<reference evidence="2" key="2">
    <citation type="journal article" date="2013" name="PLoS Genet.">
        <title>Comparative genome structure, secondary metabolite, and effector coding capacity across Cochliobolus pathogens.</title>
        <authorList>
            <person name="Condon B.J."/>
            <person name="Leng Y."/>
            <person name="Wu D."/>
            <person name="Bushley K.E."/>
            <person name="Ohm R.A."/>
            <person name="Otillar R."/>
            <person name="Martin J."/>
            <person name="Schackwitz W."/>
            <person name="Grimwood J."/>
            <person name="MohdZainudin N."/>
            <person name="Xue C."/>
            <person name="Wang R."/>
            <person name="Manning V.A."/>
            <person name="Dhillon B."/>
            <person name="Tu Z.J."/>
            <person name="Steffenson B.J."/>
            <person name="Salamov A."/>
            <person name="Sun H."/>
            <person name="Lowry S."/>
            <person name="LaButti K."/>
            <person name="Han J."/>
            <person name="Copeland A."/>
            <person name="Lindquist E."/>
            <person name="Barry K."/>
            <person name="Schmutz J."/>
            <person name="Baker S.E."/>
            <person name="Ciuffetti L.M."/>
            <person name="Grigoriev I.V."/>
            <person name="Zhong S."/>
            <person name="Turgeon B.G."/>
        </authorList>
    </citation>
    <scope>NUCLEOTIDE SEQUENCE [LARGE SCALE GENOMIC DNA]</scope>
    <source>
        <strain evidence="2">C5 / ATCC 48332 / race O</strain>
    </source>
</reference>
<dbReference type="HOGENOM" id="CLU_3086881_0_0_1"/>
<dbReference type="Proteomes" id="UP000016936">
    <property type="component" value="Unassembled WGS sequence"/>
</dbReference>
<dbReference type="AlphaFoldDB" id="M2UF31"/>
<accession>M2UF31</accession>
<proteinExistence type="predicted"/>